<dbReference type="EMBL" id="JACSDY010000003">
    <property type="protein sequence ID" value="KAF7431786.1"/>
    <property type="molecule type" value="Genomic_DNA"/>
</dbReference>
<feature type="region of interest" description="Disordered" evidence="1">
    <location>
        <begin position="1"/>
        <end position="81"/>
    </location>
</feature>
<keyword evidence="3" id="KW-1185">Reference proteome</keyword>
<reference evidence="2" key="1">
    <citation type="journal article" date="2020" name="G3 (Bethesda)">
        <title>High-Quality Assemblies for Three Invasive Social Wasps from the &lt;i&gt;Vespula&lt;/i&gt; Genus.</title>
        <authorList>
            <person name="Harrop T.W.R."/>
            <person name="Guhlin J."/>
            <person name="McLaughlin G.M."/>
            <person name="Permina E."/>
            <person name="Stockwell P."/>
            <person name="Gilligan J."/>
            <person name="Le Lec M.F."/>
            <person name="Gruber M.A.M."/>
            <person name="Quinn O."/>
            <person name="Lovegrove M."/>
            <person name="Duncan E.J."/>
            <person name="Remnant E.J."/>
            <person name="Van Eeckhoven J."/>
            <person name="Graham B."/>
            <person name="Knapp R.A."/>
            <person name="Langford K.W."/>
            <person name="Kronenberg Z."/>
            <person name="Press M.O."/>
            <person name="Eacker S.M."/>
            <person name="Wilson-Rankin E.E."/>
            <person name="Purcell J."/>
            <person name="Lester P.J."/>
            <person name="Dearden P.K."/>
        </authorList>
    </citation>
    <scope>NUCLEOTIDE SEQUENCE</scope>
    <source>
        <strain evidence="2">Volc-1</strain>
    </source>
</reference>
<accession>A0A834P7X6</accession>
<sequence>MSRSIGYAGYGFDKHLPGASSSSTRLRAHGGQECLPAERLSIALGGSIGRREEDEGEKKTKIKRKKRSKGDKKGRPKQRGQ</sequence>
<evidence type="ECO:0000256" key="1">
    <source>
        <dbReference type="SAM" id="MobiDB-lite"/>
    </source>
</evidence>
<name>A0A834P7X6_VESPE</name>
<comment type="caution">
    <text evidence="2">The sequence shown here is derived from an EMBL/GenBank/DDBJ whole genome shotgun (WGS) entry which is preliminary data.</text>
</comment>
<protein>
    <submittedName>
        <fullName evidence="2">Uncharacterized protein</fullName>
    </submittedName>
</protein>
<evidence type="ECO:0000313" key="3">
    <source>
        <dbReference type="Proteomes" id="UP000600918"/>
    </source>
</evidence>
<feature type="compositionally biased region" description="Basic residues" evidence="1">
    <location>
        <begin position="60"/>
        <end position="81"/>
    </location>
</feature>
<feature type="compositionally biased region" description="Basic and acidic residues" evidence="1">
    <location>
        <begin position="49"/>
        <end position="59"/>
    </location>
</feature>
<evidence type="ECO:0000313" key="2">
    <source>
        <dbReference type="EMBL" id="KAF7431786.1"/>
    </source>
</evidence>
<dbReference type="AlphaFoldDB" id="A0A834P7X6"/>
<organism evidence="2 3">
    <name type="scientific">Vespula pensylvanica</name>
    <name type="common">Western yellow jacket</name>
    <name type="synonym">Wasp</name>
    <dbReference type="NCBI Taxonomy" id="30213"/>
    <lineage>
        <taxon>Eukaryota</taxon>
        <taxon>Metazoa</taxon>
        <taxon>Ecdysozoa</taxon>
        <taxon>Arthropoda</taxon>
        <taxon>Hexapoda</taxon>
        <taxon>Insecta</taxon>
        <taxon>Pterygota</taxon>
        <taxon>Neoptera</taxon>
        <taxon>Endopterygota</taxon>
        <taxon>Hymenoptera</taxon>
        <taxon>Apocrita</taxon>
        <taxon>Aculeata</taxon>
        <taxon>Vespoidea</taxon>
        <taxon>Vespidae</taxon>
        <taxon>Vespinae</taxon>
        <taxon>Vespula</taxon>
    </lineage>
</organism>
<proteinExistence type="predicted"/>
<gene>
    <name evidence="2" type="ORF">H0235_004710</name>
</gene>
<dbReference type="Proteomes" id="UP000600918">
    <property type="component" value="Unassembled WGS sequence"/>
</dbReference>